<dbReference type="InterPro" id="IPR050251">
    <property type="entry name" value="HpcH-HpaI_aldolase"/>
</dbReference>
<evidence type="ECO:0000259" key="4">
    <source>
        <dbReference type="Pfam" id="PF03328"/>
    </source>
</evidence>
<dbReference type="Gene3D" id="3.20.20.60">
    <property type="entry name" value="Phosphoenolpyruvate-binding domains"/>
    <property type="match status" value="1"/>
</dbReference>
<evidence type="ECO:0000256" key="1">
    <source>
        <dbReference type="ARBA" id="ARBA00005568"/>
    </source>
</evidence>
<dbReference type="RefSeq" id="WP_188581865.1">
    <property type="nucleotide sequence ID" value="NZ_BMDZ01000074.1"/>
</dbReference>
<accession>A0ABQ1J1M8</accession>
<dbReference type="PANTHER" id="PTHR30502">
    <property type="entry name" value="2-KETO-3-DEOXY-L-RHAMNONATE ALDOLASE"/>
    <property type="match status" value="1"/>
</dbReference>
<dbReference type="InterPro" id="IPR040442">
    <property type="entry name" value="Pyrv_kinase-like_dom_sf"/>
</dbReference>
<reference evidence="6" key="1">
    <citation type="journal article" date="2019" name="Int. J. Syst. Evol. Microbiol.">
        <title>The Global Catalogue of Microorganisms (GCM) 10K type strain sequencing project: providing services to taxonomists for standard genome sequencing and annotation.</title>
        <authorList>
            <consortium name="The Broad Institute Genomics Platform"/>
            <consortium name="The Broad Institute Genome Sequencing Center for Infectious Disease"/>
            <person name="Wu L."/>
            <person name="Ma J."/>
        </authorList>
    </citation>
    <scope>NUCLEOTIDE SEQUENCE [LARGE SCALE GENOMIC DNA]</scope>
    <source>
        <strain evidence="6">CGMCC 1.10188</strain>
    </source>
</reference>
<protein>
    <submittedName>
        <fullName evidence="5">2,4-dihydroxyhept-2-ene-1,7-dioic acid aldolase</fullName>
    </submittedName>
</protein>
<evidence type="ECO:0000256" key="2">
    <source>
        <dbReference type="ARBA" id="ARBA00022723"/>
    </source>
</evidence>
<dbReference type="InterPro" id="IPR015813">
    <property type="entry name" value="Pyrv/PenolPyrv_kinase-like_dom"/>
</dbReference>
<keyword evidence="3" id="KW-0456">Lyase</keyword>
<evidence type="ECO:0000256" key="3">
    <source>
        <dbReference type="ARBA" id="ARBA00023239"/>
    </source>
</evidence>
<keyword evidence="2" id="KW-0479">Metal-binding</keyword>
<keyword evidence="6" id="KW-1185">Reference proteome</keyword>
<gene>
    <name evidence="5" type="ORF">GCM10011505_43450</name>
</gene>
<name>A0ABQ1J1M8_9PROT</name>
<evidence type="ECO:0000313" key="5">
    <source>
        <dbReference type="EMBL" id="GGB57871.1"/>
    </source>
</evidence>
<dbReference type="PANTHER" id="PTHR30502:SF0">
    <property type="entry name" value="PHOSPHOENOLPYRUVATE CARBOXYLASE FAMILY PROTEIN"/>
    <property type="match status" value="1"/>
</dbReference>
<dbReference type="EMBL" id="BMDZ01000074">
    <property type="protein sequence ID" value="GGB57871.1"/>
    <property type="molecule type" value="Genomic_DNA"/>
</dbReference>
<feature type="domain" description="HpcH/HpaI aldolase/citrate lyase" evidence="4">
    <location>
        <begin position="19"/>
        <end position="242"/>
    </location>
</feature>
<dbReference type="Pfam" id="PF03328">
    <property type="entry name" value="HpcH_HpaI"/>
    <property type="match status" value="1"/>
</dbReference>
<evidence type="ECO:0000313" key="6">
    <source>
        <dbReference type="Proteomes" id="UP000603352"/>
    </source>
</evidence>
<proteinExistence type="inferred from homology"/>
<dbReference type="SUPFAM" id="SSF51621">
    <property type="entry name" value="Phosphoenolpyruvate/pyruvate domain"/>
    <property type="match status" value="1"/>
</dbReference>
<dbReference type="InterPro" id="IPR005000">
    <property type="entry name" value="Aldolase/citrate-lyase_domain"/>
</dbReference>
<sequence length="261" mass="26722">MPAPANSFRHALAAARCLYGTWAALADPLSAELCARIGFDWMVLDGEHAPNDLRSVLAQLQAVAAFACAPVVRLPVADPVLAKQYLDIGAQTLLVPMIDTTQDAAAIAAAMRYPPRGRRGIGSALARAGGFGITTDYLATADAEIVLIVQAESRRAMGNIDAIATTDGVDGVFFGPSDLAADMGLIGQTGHPAVVAAVEDGVRAVVAAGKPAGVLAMDPELAGRYRAAGARFIAVATDVGALVGGLKARLAQIDSPAEVPQ</sequence>
<comment type="similarity">
    <text evidence="1">Belongs to the HpcH/HpaI aldolase family.</text>
</comment>
<comment type="caution">
    <text evidence="5">The sequence shown here is derived from an EMBL/GenBank/DDBJ whole genome shotgun (WGS) entry which is preliminary data.</text>
</comment>
<dbReference type="Proteomes" id="UP000603352">
    <property type="component" value="Unassembled WGS sequence"/>
</dbReference>
<organism evidence="5 6">
    <name type="scientific">Tistrella bauzanensis</name>
    <dbReference type="NCBI Taxonomy" id="657419"/>
    <lineage>
        <taxon>Bacteria</taxon>
        <taxon>Pseudomonadati</taxon>
        <taxon>Pseudomonadota</taxon>
        <taxon>Alphaproteobacteria</taxon>
        <taxon>Geminicoccales</taxon>
        <taxon>Geminicoccaceae</taxon>
        <taxon>Tistrella</taxon>
    </lineage>
</organism>